<evidence type="ECO:0000313" key="2">
    <source>
        <dbReference type="Proteomes" id="UP000017842"/>
    </source>
</evidence>
<keyword evidence="2" id="KW-1185">Reference proteome</keyword>
<organism evidence="1 2">
    <name type="scientific">Methyloglobulus morosus KoM1</name>
    <dbReference type="NCBI Taxonomy" id="1116472"/>
    <lineage>
        <taxon>Bacteria</taxon>
        <taxon>Pseudomonadati</taxon>
        <taxon>Pseudomonadota</taxon>
        <taxon>Gammaproteobacteria</taxon>
        <taxon>Methylococcales</taxon>
        <taxon>Methylococcaceae</taxon>
        <taxon>Methyloglobulus</taxon>
    </lineage>
</organism>
<comment type="caution">
    <text evidence="1">The sequence shown here is derived from an EMBL/GenBank/DDBJ whole genome shotgun (WGS) entry which is preliminary data.</text>
</comment>
<dbReference type="Pfam" id="PF20104">
    <property type="entry name" value="DUF6494"/>
    <property type="match status" value="1"/>
</dbReference>
<dbReference type="EMBL" id="AYLO01000017">
    <property type="protein sequence ID" value="ESS73557.1"/>
    <property type="molecule type" value="Genomic_DNA"/>
</dbReference>
<name>V5C520_9GAMM</name>
<accession>V5C520</accession>
<dbReference type="InterPro" id="IPR045471">
    <property type="entry name" value="DUF6494"/>
</dbReference>
<sequence length="82" mass="9025">MTRAIALLNTLEVNMNEDTLNMEIRQYLKKVGVTSQREIEHAVLKAVESGELSGKETLAVKMTLTVSAVGLNHCIEGEIVLE</sequence>
<proteinExistence type="predicted"/>
<dbReference type="eggNOG" id="ENOG503325B">
    <property type="taxonomic scope" value="Bacteria"/>
</dbReference>
<dbReference type="PATRIC" id="fig|1116472.3.peg.603"/>
<dbReference type="Proteomes" id="UP000017842">
    <property type="component" value="Unassembled WGS sequence"/>
</dbReference>
<protein>
    <submittedName>
        <fullName evidence="1">Uncharacterized protein</fullName>
    </submittedName>
</protein>
<gene>
    <name evidence="1" type="ORF">MGMO_17c00220</name>
</gene>
<reference evidence="1 2" key="1">
    <citation type="journal article" date="2013" name="Genome Announc.">
        <title>Draft Genome Sequence of the Methanotrophic Gammaproteobacterium Methyloglobulus morosus DSM 22980 Strain KoM1.</title>
        <authorList>
            <person name="Poehlein A."/>
            <person name="Deutzmann J.S."/>
            <person name="Daniel R."/>
            <person name="Simeonova D.D."/>
        </authorList>
    </citation>
    <scope>NUCLEOTIDE SEQUENCE [LARGE SCALE GENOMIC DNA]</scope>
    <source>
        <strain evidence="1 2">KoM1</strain>
    </source>
</reference>
<dbReference type="AlphaFoldDB" id="V5C520"/>
<evidence type="ECO:0000313" key="1">
    <source>
        <dbReference type="EMBL" id="ESS73557.1"/>
    </source>
</evidence>
<dbReference type="STRING" id="1116472.MGMO_17c00220"/>